<dbReference type="Proteomes" id="UP001066276">
    <property type="component" value="Chromosome 9"/>
</dbReference>
<organism evidence="2 3">
    <name type="scientific">Pleurodeles waltl</name>
    <name type="common">Iberian ribbed newt</name>
    <dbReference type="NCBI Taxonomy" id="8319"/>
    <lineage>
        <taxon>Eukaryota</taxon>
        <taxon>Metazoa</taxon>
        <taxon>Chordata</taxon>
        <taxon>Craniata</taxon>
        <taxon>Vertebrata</taxon>
        <taxon>Euteleostomi</taxon>
        <taxon>Amphibia</taxon>
        <taxon>Batrachia</taxon>
        <taxon>Caudata</taxon>
        <taxon>Salamandroidea</taxon>
        <taxon>Salamandridae</taxon>
        <taxon>Pleurodelinae</taxon>
        <taxon>Pleurodeles</taxon>
    </lineage>
</organism>
<evidence type="ECO:0000313" key="2">
    <source>
        <dbReference type="EMBL" id="KAJ1108092.1"/>
    </source>
</evidence>
<dbReference type="AlphaFoldDB" id="A0AAV7N0M3"/>
<proteinExistence type="predicted"/>
<feature type="region of interest" description="Disordered" evidence="1">
    <location>
        <begin position="1"/>
        <end position="46"/>
    </location>
</feature>
<accession>A0AAV7N0M3</accession>
<protein>
    <submittedName>
        <fullName evidence="2">Uncharacterized protein</fullName>
    </submittedName>
</protein>
<evidence type="ECO:0000256" key="1">
    <source>
        <dbReference type="SAM" id="MobiDB-lite"/>
    </source>
</evidence>
<feature type="compositionally biased region" description="Basic residues" evidence="1">
    <location>
        <begin position="1"/>
        <end position="11"/>
    </location>
</feature>
<feature type="compositionally biased region" description="Acidic residues" evidence="1">
    <location>
        <begin position="28"/>
        <end position="42"/>
    </location>
</feature>
<dbReference type="EMBL" id="JANPWB010000013">
    <property type="protein sequence ID" value="KAJ1108092.1"/>
    <property type="molecule type" value="Genomic_DNA"/>
</dbReference>
<name>A0AAV7N0M3_PLEWA</name>
<keyword evidence="3" id="KW-1185">Reference proteome</keyword>
<sequence>MLHNLALRRHVPFLQEEETGDAPVAAVDPEDSEDEEAEDEDVDNRTTVIPLRIQARSNLLWQDECQGHRL</sequence>
<evidence type="ECO:0000313" key="3">
    <source>
        <dbReference type="Proteomes" id="UP001066276"/>
    </source>
</evidence>
<reference evidence="2" key="1">
    <citation type="journal article" date="2022" name="bioRxiv">
        <title>Sequencing and chromosome-scale assembly of the giantPleurodeles waltlgenome.</title>
        <authorList>
            <person name="Brown T."/>
            <person name="Elewa A."/>
            <person name="Iarovenko S."/>
            <person name="Subramanian E."/>
            <person name="Araus A.J."/>
            <person name="Petzold A."/>
            <person name="Susuki M."/>
            <person name="Suzuki K.-i.T."/>
            <person name="Hayashi T."/>
            <person name="Toyoda A."/>
            <person name="Oliveira C."/>
            <person name="Osipova E."/>
            <person name="Leigh N.D."/>
            <person name="Simon A."/>
            <person name="Yun M.H."/>
        </authorList>
    </citation>
    <scope>NUCLEOTIDE SEQUENCE</scope>
    <source>
        <strain evidence="2">20211129_DDA</strain>
        <tissue evidence="2">Liver</tissue>
    </source>
</reference>
<gene>
    <name evidence="2" type="ORF">NDU88_005474</name>
</gene>
<comment type="caution">
    <text evidence="2">The sequence shown here is derived from an EMBL/GenBank/DDBJ whole genome shotgun (WGS) entry which is preliminary data.</text>
</comment>